<reference evidence="2" key="1">
    <citation type="submission" date="2022-11" db="EMBL/GenBank/DDBJ databases">
        <title>Dyadobacter pollutisoli sp. nov., isolated from plastic dumped soil.</title>
        <authorList>
            <person name="Kim J.M."/>
            <person name="Kim K.R."/>
            <person name="Lee J.K."/>
            <person name="Hao L."/>
            <person name="Jeon C.O."/>
        </authorList>
    </citation>
    <scope>NUCLEOTIDE SEQUENCE</scope>
    <source>
        <strain evidence="2">U1</strain>
    </source>
</reference>
<dbReference type="Proteomes" id="UP001164653">
    <property type="component" value="Chromosome"/>
</dbReference>
<keyword evidence="1" id="KW-0732">Signal</keyword>
<dbReference type="EMBL" id="CP112998">
    <property type="protein sequence ID" value="WAC15349.1"/>
    <property type="molecule type" value="Genomic_DNA"/>
</dbReference>
<protein>
    <recommendedName>
        <fullName evidence="4">Lipocalin-like domain-containing protein</fullName>
    </recommendedName>
</protein>
<evidence type="ECO:0008006" key="4">
    <source>
        <dbReference type="Google" id="ProtNLM"/>
    </source>
</evidence>
<keyword evidence="3" id="KW-1185">Reference proteome</keyword>
<dbReference type="KEGG" id="dpf:ON006_15550"/>
<evidence type="ECO:0000256" key="1">
    <source>
        <dbReference type="SAM" id="SignalP"/>
    </source>
</evidence>
<evidence type="ECO:0000313" key="3">
    <source>
        <dbReference type="Proteomes" id="UP001164653"/>
    </source>
</evidence>
<evidence type="ECO:0000313" key="2">
    <source>
        <dbReference type="EMBL" id="WAC15349.1"/>
    </source>
</evidence>
<organism evidence="2 3">
    <name type="scientific">Dyadobacter pollutisoli</name>
    <dbReference type="NCBI Taxonomy" id="2910158"/>
    <lineage>
        <taxon>Bacteria</taxon>
        <taxon>Pseudomonadati</taxon>
        <taxon>Bacteroidota</taxon>
        <taxon>Cytophagia</taxon>
        <taxon>Cytophagales</taxon>
        <taxon>Spirosomataceae</taxon>
        <taxon>Dyadobacter</taxon>
    </lineage>
</organism>
<dbReference type="RefSeq" id="WP_244823008.1">
    <property type="nucleotide sequence ID" value="NZ_CP112998.1"/>
</dbReference>
<feature type="chain" id="PRO_5039657290" description="Lipocalin-like domain-containing protein" evidence="1">
    <location>
        <begin position="20"/>
        <end position="140"/>
    </location>
</feature>
<sequence length="140" mass="15382">MKKLILLGVLLIISAVSFAQCDKDLMLTSSKTEYLDSLGNFQRSVDEETVIKISKSKIVITPAKSVEMVGNIESSKCDWKVAYKEGKTVSKVLFEGPLGSLHGTVTTEGSNGKLTFLVELVEIPDTKIRVQLDTFQEALK</sequence>
<proteinExistence type="predicted"/>
<name>A0A9E8NEM3_9BACT</name>
<accession>A0A9E8NEM3</accession>
<feature type="signal peptide" evidence="1">
    <location>
        <begin position="1"/>
        <end position="19"/>
    </location>
</feature>
<dbReference type="AlphaFoldDB" id="A0A9E8NEM3"/>
<gene>
    <name evidence="2" type="ORF">ON006_15550</name>
</gene>